<feature type="transmembrane region" description="Helical" evidence="2">
    <location>
        <begin position="420"/>
        <end position="439"/>
    </location>
</feature>
<proteinExistence type="predicted"/>
<dbReference type="EMBL" id="RZNJ01000003">
    <property type="protein sequence ID" value="RUT31139.1"/>
    <property type="molecule type" value="Genomic_DNA"/>
</dbReference>
<evidence type="ECO:0000259" key="3">
    <source>
        <dbReference type="Pfam" id="PF09972"/>
    </source>
</evidence>
<dbReference type="InterPro" id="IPR048389">
    <property type="entry name" value="YciQ-like_C"/>
</dbReference>
<dbReference type="Pfam" id="PF09972">
    <property type="entry name" value="DUF2207"/>
    <property type="match status" value="1"/>
</dbReference>
<feature type="domain" description="DUF2207" evidence="3">
    <location>
        <begin position="34"/>
        <end position="222"/>
    </location>
</feature>
<feature type="domain" description="Predicted membrane protein YciQ-like C-terminal" evidence="4">
    <location>
        <begin position="280"/>
        <end position="560"/>
    </location>
</feature>
<evidence type="ECO:0000313" key="5">
    <source>
        <dbReference type="EMBL" id="RUT31139.1"/>
    </source>
</evidence>
<feature type="transmembrane region" description="Helical" evidence="2">
    <location>
        <begin position="247"/>
        <end position="268"/>
    </location>
</feature>
<feature type="compositionally biased region" description="Gly residues" evidence="1">
    <location>
        <begin position="619"/>
        <end position="639"/>
    </location>
</feature>
<comment type="caution">
    <text evidence="5">The sequence shown here is derived from an EMBL/GenBank/DDBJ whole genome shotgun (WGS) entry which is preliminary data.</text>
</comment>
<keyword evidence="2" id="KW-0472">Membrane</keyword>
<name>A0A433XAN3_9HYPH</name>
<reference evidence="5 6" key="1">
    <citation type="journal article" date="2016" name="Int. J. Syst. Evol. Microbiol.">
        <title>Arsenicitalea aurantiaca gen. nov., sp. nov., a new member of the family Hyphomicrobiaceae, isolated from high-arsenic sediment.</title>
        <authorList>
            <person name="Mu Y."/>
            <person name="Zhou L."/>
            <person name="Zeng X.C."/>
            <person name="Liu L."/>
            <person name="Pan Y."/>
            <person name="Chen X."/>
            <person name="Wang J."/>
            <person name="Li S."/>
            <person name="Li W.J."/>
            <person name="Wang Y."/>
        </authorList>
    </citation>
    <scope>NUCLEOTIDE SEQUENCE [LARGE SCALE GENOMIC DNA]</scope>
    <source>
        <strain evidence="5 6">42-50</strain>
    </source>
</reference>
<evidence type="ECO:0000259" key="4">
    <source>
        <dbReference type="Pfam" id="PF20990"/>
    </source>
</evidence>
<dbReference type="OrthoDB" id="9767603at2"/>
<gene>
    <name evidence="5" type="ORF">EMQ25_09720</name>
</gene>
<keyword evidence="2" id="KW-1133">Transmembrane helix</keyword>
<dbReference type="InterPro" id="IPR018702">
    <property type="entry name" value="DUF2207"/>
</dbReference>
<protein>
    <submittedName>
        <fullName evidence="5">DUF2207 domain-containing protein</fullName>
    </submittedName>
</protein>
<evidence type="ECO:0000256" key="1">
    <source>
        <dbReference type="SAM" id="MobiDB-lite"/>
    </source>
</evidence>
<feature type="region of interest" description="Disordered" evidence="1">
    <location>
        <begin position="616"/>
        <end position="639"/>
    </location>
</feature>
<feature type="transmembrane region" description="Helical" evidence="2">
    <location>
        <begin position="477"/>
        <end position="498"/>
    </location>
</feature>
<accession>A0A433XAN3</accession>
<keyword evidence="2" id="KW-0812">Transmembrane</keyword>
<evidence type="ECO:0000256" key="2">
    <source>
        <dbReference type="SAM" id="Phobius"/>
    </source>
</evidence>
<evidence type="ECO:0000313" key="6">
    <source>
        <dbReference type="Proteomes" id="UP000281547"/>
    </source>
</evidence>
<dbReference type="AlphaFoldDB" id="A0A433XAN3"/>
<dbReference type="RefSeq" id="WP_127188385.1">
    <property type="nucleotide sequence ID" value="NZ_RZNJ01000003.1"/>
</dbReference>
<keyword evidence="6" id="KW-1185">Reference proteome</keyword>
<organism evidence="5 6">
    <name type="scientific">Arsenicitalea aurantiaca</name>
    <dbReference type="NCBI Taxonomy" id="1783274"/>
    <lineage>
        <taxon>Bacteria</taxon>
        <taxon>Pseudomonadati</taxon>
        <taxon>Pseudomonadota</taxon>
        <taxon>Alphaproteobacteria</taxon>
        <taxon>Hyphomicrobiales</taxon>
        <taxon>Devosiaceae</taxon>
        <taxon>Arsenicitalea</taxon>
    </lineage>
</organism>
<dbReference type="Pfam" id="PF20990">
    <property type="entry name" value="DUF2207_C"/>
    <property type="match status" value="1"/>
</dbReference>
<sequence length="639" mass="68305">MSHSARAGGLAARLLALVFCLILAVLPVGAQEVIRSFEADVTLRTDGSVAVTETITVNAAGLEIRRGIFRDIPTLLQNPDGSRLRSAIFVERVTRNGQAEPFAVETITNGARIRIGSSEVLLDPGLHRYTISYTMSRMARRFADHDELYWNATGNFWAFPIEAAVATITLPDGAVITDLTGFTGPQGATEQALTITRLSDTRAQFRSDRTLGPQEGMTVVVALGKGVLSEPEGLDRIAYYLSDHRDLILPPIAVLIVLLYYLLAWSAVGRDPAKGTIIPRFYAPKGYSPALVHYIHNWGWKKSGWTAFTASLFDLGVKGLVEIDNRGKTLSITHTGKAAPADLPPGQRVLEDFVRREGVLRVDKETGSKIHKKRGEFVSAIEAENRQVYFLNNYAYVALGLVLSLGAIVVLIWSQVLAPIWLFAAFAGGIGVALLTGAVKALWNGSGIRRFLAVIWFGVIIANIGGGLLGQVPALEINTAALAAGSIVLINVVFAILMRAPTVQGRKRMDEIEGLRMYLETAEKERLNISGEPPMTVERFEALLPYAIALEVEKPWAEHFEGELARNAVADAQPGYRPVWYSGSGFSSGNLSRTIGSVATGVSAAMIASQPVSASSSGFSGGGGGFSGGGGGGGGGGGW</sequence>
<feature type="transmembrane region" description="Helical" evidence="2">
    <location>
        <begin position="451"/>
        <end position="471"/>
    </location>
</feature>
<dbReference type="Proteomes" id="UP000281547">
    <property type="component" value="Unassembled WGS sequence"/>
</dbReference>
<feature type="transmembrane region" description="Helical" evidence="2">
    <location>
        <begin position="394"/>
        <end position="414"/>
    </location>
</feature>